<dbReference type="PANTHER" id="PTHR19288:SF46">
    <property type="entry name" value="HALOACID DEHALOGENASE-LIKE HYDROLASE DOMAIN-CONTAINING PROTEIN 2"/>
    <property type="match status" value="1"/>
</dbReference>
<name>A0A1N7J6D6_9BACL</name>
<keyword evidence="2" id="KW-1185">Reference proteome</keyword>
<evidence type="ECO:0000313" key="1">
    <source>
        <dbReference type="EMBL" id="SIS44811.1"/>
    </source>
</evidence>
<dbReference type="EMBL" id="FTOD01000001">
    <property type="protein sequence ID" value="SIS44811.1"/>
    <property type="molecule type" value="Genomic_DNA"/>
</dbReference>
<dbReference type="AlphaFoldDB" id="A0A1N7J6D6"/>
<dbReference type="SUPFAM" id="SSF56784">
    <property type="entry name" value="HAD-like"/>
    <property type="match status" value="1"/>
</dbReference>
<dbReference type="PANTHER" id="PTHR19288">
    <property type="entry name" value="4-NITROPHENYLPHOSPHATASE-RELATED"/>
    <property type="match status" value="1"/>
</dbReference>
<proteinExistence type="predicted"/>
<dbReference type="GO" id="GO:0005737">
    <property type="term" value="C:cytoplasm"/>
    <property type="evidence" value="ECO:0007669"/>
    <property type="project" value="TreeGrafter"/>
</dbReference>
<dbReference type="RefSeq" id="WP_076523380.1">
    <property type="nucleotide sequence ID" value="NZ_CP048103.1"/>
</dbReference>
<dbReference type="Pfam" id="PF13344">
    <property type="entry name" value="Hydrolase_6"/>
    <property type="match status" value="1"/>
</dbReference>
<dbReference type="OrthoDB" id="9810449at2"/>
<dbReference type="NCBIfam" id="TIGR01460">
    <property type="entry name" value="HAD-SF-IIA"/>
    <property type="match status" value="1"/>
</dbReference>
<dbReference type="InterPro" id="IPR006357">
    <property type="entry name" value="HAD-SF_hydro_IIA"/>
</dbReference>
<evidence type="ECO:0000313" key="2">
    <source>
        <dbReference type="Proteomes" id="UP000186795"/>
    </source>
</evidence>
<dbReference type="GO" id="GO:0016791">
    <property type="term" value="F:phosphatase activity"/>
    <property type="evidence" value="ECO:0007669"/>
    <property type="project" value="TreeGrafter"/>
</dbReference>
<dbReference type="Gene3D" id="3.40.50.1000">
    <property type="entry name" value="HAD superfamily/HAD-like"/>
    <property type="match status" value="2"/>
</dbReference>
<dbReference type="Proteomes" id="UP000186795">
    <property type="component" value="Unassembled WGS sequence"/>
</dbReference>
<sequence>MKPRGYIFDLDGTVYLGEHPVPGADAAIRALRARGDRVLFLSNKPIARREDYVSKLRRMGIPAKLGEVINSSLVTARYFQRICRSGEKVLVVGEEPIQEELLKHGIWLTEEPVEARYVLLSWDRGFTYDKLDRVFQAWKRGAEIVASNPDRTCPVDGGELPDTAALIGAVEAVTGQRVDRVVGKPSPLMAQAALRQLGMKAAACWMVGDRLETDIRMARENGMGSALVLTGISTRREAERSPWQPDHILDSIAGVPDLKSR</sequence>
<dbReference type="InterPro" id="IPR023214">
    <property type="entry name" value="HAD_sf"/>
</dbReference>
<protein>
    <submittedName>
        <fullName evidence="1">Arabinose operon protein AraL/NagD protein</fullName>
    </submittedName>
</protein>
<dbReference type="InterPro" id="IPR036412">
    <property type="entry name" value="HAD-like_sf"/>
</dbReference>
<dbReference type="Pfam" id="PF13242">
    <property type="entry name" value="Hydrolase_like"/>
    <property type="match status" value="1"/>
</dbReference>
<organism evidence="1 2">
    <name type="scientific">Kroppenstedtia eburnea</name>
    <dbReference type="NCBI Taxonomy" id="714067"/>
    <lineage>
        <taxon>Bacteria</taxon>
        <taxon>Bacillati</taxon>
        <taxon>Bacillota</taxon>
        <taxon>Bacilli</taxon>
        <taxon>Bacillales</taxon>
        <taxon>Thermoactinomycetaceae</taxon>
        <taxon>Kroppenstedtia</taxon>
    </lineage>
</organism>
<accession>A0A1N7J6D6</accession>
<reference evidence="2" key="1">
    <citation type="submission" date="2017-01" db="EMBL/GenBank/DDBJ databases">
        <authorList>
            <person name="Varghese N."/>
            <person name="Submissions S."/>
        </authorList>
    </citation>
    <scope>NUCLEOTIDE SEQUENCE [LARGE SCALE GENOMIC DNA]</scope>
    <source>
        <strain evidence="2">DSM 45196</strain>
    </source>
</reference>
<gene>
    <name evidence="1" type="ORF">SAMN05421790_101769</name>
</gene>